<feature type="region of interest" description="Disordered" evidence="1">
    <location>
        <begin position="202"/>
        <end position="247"/>
    </location>
</feature>
<evidence type="ECO:0000256" key="2">
    <source>
        <dbReference type="SAM" id="SignalP"/>
    </source>
</evidence>
<dbReference type="RefSeq" id="WP_055290835.1">
    <property type="nucleotide sequence ID" value="NZ_CP173382.1"/>
</dbReference>
<dbReference type="STRING" id="39490.ERS852448_02572"/>
<dbReference type="AlphaFoldDB" id="A0A173V5Y8"/>
<organism evidence="3 4">
    <name type="scientific">Eubacterium ramulus</name>
    <dbReference type="NCBI Taxonomy" id="39490"/>
    <lineage>
        <taxon>Bacteria</taxon>
        <taxon>Bacillati</taxon>
        <taxon>Bacillota</taxon>
        <taxon>Clostridia</taxon>
        <taxon>Eubacteriales</taxon>
        <taxon>Eubacteriaceae</taxon>
        <taxon>Eubacterium</taxon>
    </lineage>
</organism>
<reference evidence="3 4" key="1">
    <citation type="submission" date="2015-09" db="EMBL/GenBank/DDBJ databases">
        <authorList>
            <consortium name="Pathogen Informatics"/>
        </authorList>
    </citation>
    <scope>NUCLEOTIDE SEQUENCE [LARGE SCALE GENOMIC DNA]</scope>
    <source>
        <strain evidence="3 4">2789STDY5608891</strain>
    </source>
</reference>
<name>A0A173V5Y8_EUBRA</name>
<dbReference type="EMBL" id="CYYA01000022">
    <property type="protein sequence ID" value="CUN22661.1"/>
    <property type="molecule type" value="Genomic_DNA"/>
</dbReference>
<evidence type="ECO:0000313" key="4">
    <source>
        <dbReference type="Proteomes" id="UP000095492"/>
    </source>
</evidence>
<feature type="chain" id="PRO_5008013560" evidence="2">
    <location>
        <begin position="22"/>
        <end position="280"/>
    </location>
</feature>
<proteinExistence type="predicted"/>
<evidence type="ECO:0000313" key="3">
    <source>
        <dbReference type="EMBL" id="CUN22661.1"/>
    </source>
</evidence>
<dbReference type="Proteomes" id="UP000095492">
    <property type="component" value="Unassembled WGS sequence"/>
</dbReference>
<gene>
    <name evidence="3" type="ORF">ERS852448_02572</name>
</gene>
<keyword evidence="2" id="KW-0732">Signal</keyword>
<sequence>MLKKLLAGVLAALIAGSGAGATMTPEQEQQQADQIAKDYVKEYVSDMRAEMKKGDLENLKVSYSKCSAEVCGKEFDLSRRERADYIYYYQVGYGCEDLNKKYAIMTTRDGGLKEFVDIMRDLKELKYDVIDSHDIDDPYETEINDKTIQVYIVNDQFMPRIMVSDAESGTNYEMWSDYTGESLYVNNESVYHYTAPRDTFNSGTGYKNNKKDSSTSSNKKKYNYNSSSSSKHKYTYSDPYDAEDYDNADDFAEEWAEEFGDGDYDDGYDDAYDYWENAMD</sequence>
<accession>A0A173V5Y8</accession>
<evidence type="ECO:0000256" key="1">
    <source>
        <dbReference type="SAM" id="MobiDB-lite"/>
    </source>
</evidence>
<feature type="signal peptide" evidence="2">
    <location>
        <begin position="1"/>
        <end position="21"/>
    </location>
</feature>
<dbReference type="GeneID" id="97390179"/>
<protein>
    <submittedName>
        <fullName evidence="3">Uncharacterized protein</fullName>
    </submittedName>
</protein>